<gene>
    <name evidence="12" type="ORF">BOKJ2_LOCUS1225</name>
</gene>
<dbReference type="Pfam" id="PF25057">
    <property type="entry name" value="CUT_N"/>
    <property type="match status" value="1"/>
</dbReference>
<dbReference type="EMBL" id="CAJFCW020000001">
    <property type="protein sequence ID" value="CAG9082189.1"/>
    <property type="molecule type" value="Genomic_DNA"/>
</dbReference>
<dbReference type="PANTHER" id="PTHR22907:SF12">
    <property type="entry name" value="ZP DOMAIN-CONTAINING PROTEIN"/>
    <property type="match status" value="1"/>
</dbReference>
<evidence type="ECO:0000256" key="8">
    <source>
        <dbReference type="SAM" id="MobiDB-lite"/>
    </source>
</evidence>
<dbReference type="OrthoDB" id="10068552at2759"/>
<comment type="caution">
    <text evidence="12">The sequence shown here is derived from an EMBL/GenBank/DDBJ whole genome shotgun (WGS) entry which is preliminary data.</text>
</comment>
<feature type="transmembrane region" description="Helical" evidence="9">
    <location>
        <begin position="420"/>
        <end position="441"/>
    </location>
</feature>
<evidence type="ECO:0000256" key="1">
    <source>
        <dbReference type="ARBA" id="ARBA00004251"/>
    </source>
</evidence>
<dbReference type="GO" id="GO:0042302">
    <property type="term" value="F:structural constituent of cuticle"/>
    <property type="evidence" value="ECO:0007669"/>
    <property type="project" value="UniProtKB-KW"/>
</dbReference>
<keyword evidence="13" id="KW-1185">Reference proteome</keyword>
<dbReference type="PANTHER" id="PTHR22907">
    <property type="entry name" value="GH04558P"/>
    <property type="match status" value="1"/>
</dbReference>
<organism evidence="12 13">
    <name type="scientific">Bursaphelenchus okinawaensis</name>
    <dbReference type="NCBI Taxonomy" id="465554"/>
    <lineage>
        <taxon>Eukaryota</taxon>
        <taxon>Metazoa</taxon>
        <taxon>Ecdysozoa</taxon>
        <taxon>Nematoda</taxon>
        <taxon>Chromadorea</taxon>
        <taxon>Rhabditida</taxon>
        <taxon>Tylenchina</taxon>
        <taxon>Tylenchomorpha</taxon>
        <taxon>Aphelenchoidea</taxon>
        <taxon>Aphelenchoididae</taxon>
        <taxon>Bursaphelenchus</taxon>
    </lineage>
</organism>
<keyword evidence="3" id="KW-1003">Cell membrane</keyword>
<comment type="subcellular location">
    <subcellularLocation>
        <location evidence="1">Cell membrane</location>
        <topology evidence="1">Single-pass type I membrane protein</topology>
    </subcellularLocation>
</comment>
<evidence type="ECO:0000256" key="6">
    <source>
        <dbReference type="ARBA" id="ARBA00022989"/>
    </source>
</evidence>
<dbReference type="Proteomes" id="UP000614601">
    <property type="component" value="Unassembled WGS sequence"/>
</dbReference>
<dbReference type="Proteomes" id="UP000783686">
    <property type="component" value="Unassembled WGS sequence"/>
</dbReference>
<reference evidence="12" key="1">
    <citation type="submission" date="2020-09" db="EMBL/GenBank/DDBJ databases">
        <authorList>
            <person name="Kikuchi T."/>
        </authorList>
    </citation>
    <scope>NUCLEOTIDE SEQUENCE</scope>
    <source>
        <strain evidence="12">SH1</strain>
    </source>
</reference>
<evidence type="ECO:0000256" key="7">
    <source>
        <dbReference type="ARBA" id="ARBA00023136"/>
    </source>
</evidence>
<dbReference type="InterPro" id="IPR001507">
    <property type="entry name" value="ZP_dom"/>
</dbReference>
<sequence length="457" mass="52203">MRFYPLICLFFSFSLAIKIENQIIGEPNIYCAKDEIRVVMYTTKAFTGTVYVKGHYDELECRHEYLRNPQTELAFTVPFGSCGMERRYEVNTSMTFDAILVVKFHSQFLTKHDKAFDIQCHFDRSPQNVTSNVVVADLEIKPMMHDTAPNKCEYTLRSETVDGPLIQKTNIGSKMVHRWQCNDPDQKILVKNCMARGDFEEAQIIDNRGCPMSDEFPSLTYSSETTMAFVAVDVFRFSDQEMMRFECQLEFCSGHSCVGVTPPNCPNVYPPEFNPSSVILESSDTRHETQVYGVFDEPFRKTTPSMVPVPPSNSHKPLFPLPEGKPSRPVGWERRKDQPLFTEVKSAHQTTNDVYLYCLQLLKKDKVQAATSPNLRPRRDEGRVRNIRSETILVGNYSSSFVDTGIRKAEICWERTEAVALIYVAVLLAVYSAVLTVYITYDMIRTKSRSGKAFISS</sequence>
<dbReference type="EMBL" id="CAJFDH010000001">
    <property type="protein sequence ID" value="CAD5206541.1"/>
    <property type="molecule type" value="Genomic_DNA"/>
</dbReference>
<protein>
    <recommendedName>
        <fullName evidence="11">ZP domain-containing protein</fullName>
    </recommendedName>
</protein>
<accession>A0A811JSW2</accession>
<proteinExistence type="predicted"/>
<dbReference type="InterPro" id="IPR057475">
    <property type="entry name" value="CUT_C"/>
</dbReference>
<evidence type="ECO:0000313" key="12">
    <source>
        <dbReference type="EMBL" id="CAD5206541.1"/>
    </source>
</evidence>
<dbReference type="Pfam" id="PF25301">
    <property type="entry name" value="CUT_C"/>
    <property type="match status" value="1"/>
</dbReference>
<name>A0A811JSW2_9BILA</name>
<evidence type="ECO:0000313" key="13">
    <source>
        <dbReference type="Proteomes" id="UP000614601"/>
    </source>
</evidence>
<feature type="chain" id="PRO_5035681381" description="ZP domain-containing protein" evidence="10">
    <location>
        <begin position="17"/>
        <end position="457"/>
    </location>
</feature>
<dbReference type="InterPro" id="IPR051962">
    <property type="entry name" value="Cuticlin"/>
</dbReference>
<keyword evidence="7 9" id="KW-0472">Membrane</keyword>
<evidence type="ECO:0000256" key="2">
    <source>
        <dbReference type="ARBA" id="ARBA00022460"/>
    </source>
</evidence>
<evidence type="ECO:0000259" key="11">
    <source>
        <dbReference type="PROSITE" id="PS51034"/>
    </source>
</evidence>
<evidence type="ECO:0000256" key="10">
    <source>
        <dbReference type="SAM" id="SignalP"/>
    </source>
</evidence>
<keyword evidence="2" id="KW-0193">Cuticle</keyword>
<dbReference type="GO" id="GO:0005886">
    <property type="term" value="C:plasma membrane"/>
    <property type="evidence" value="ECO:0007669"/>
    <property type="project" value="UniProtKB-SubCell"/>
</dbReference>
<evidence type="ECO:0000256" key="3">
    <source>
        <dbReference type="ARBA" id="ARBA00022475"/>
    </source>
</evidence>
<feature type="domain" description="ZP" evidence="11">
    <location>
        <begin position="30"/>
        <end position="272"/>
    </location>
</feature>
<feature type="signal peptide" evidence="10">
    <location>
        <begin position="1"/>
        <end position="16"/>
    </location>
</feature>
<dbReference type="AlphaFoldDB" id="A0A811JSW2"/>
<dbReference type="SMART" id="SM00241">
    <property type="entry name" value="ZP"/>
    <property type="match status" value="1"/>
</dbReference>
<dbReference type="InterPro" id="IPR056953">
    <property type="entry name" value="CUT_N"/>
</dbReference>
<dbReference type="PROSITE" id="PS51034">
    <property type="entry name" value="ZP_2"/>
    <property type="match status" value="1"/>
</dbReference>
<evidence type="ECO:0000256" key="4">
    <source>
        <dbReference type="ARBA" id="ARBA00022692"/>
    </source>
</evidence>
<evidence type="ECO:0000256" key="5">
    <source>
        <dbReference type="ARBA" id="ARBA00022729"/>
    </source>
</evidence>
<evidence type="ECO:0000256" key="9">
    <source>
        <dbReference type="SAM" id="Phobius"/>
    </source>
</evidence>
<keyword evidence="4 9" id="KW-0812">Transmembrane</keyword>
<feature type="region of interest" description="Disordered" evidence="8">
    <location>
        <begin position="306"/>
        <end position="332"/>
    </location>
</feature>
<keyword evidence="5 10" id="KW-0732">Signal</keyword>
<keyword evidence="6 9" id="KW-1133">Transmembrane helix</keyword>